<comment type="caution">
    <text evidence="3">The sequence shown here is derived from an EMBL/GenBank/DDBJ whole genome shotgun (WGS) entry which is preliminary data.</text>
</comment>
<dbReference type="Gene3D" id="1.10.510.10">
    <property type="entry name" value="Transferase(Phosphotransferase) domain 1"/>
    <property type="match status" value="1"/>
</dbReference>
<sequence>MLPISSLTNPQLNLPNMQNTEEQNTSNTQNKDNIISQIKTVQNTNTAKPKFNRQLLRLDIPKQQPQGQLLGAGLCGEVREDLHNPGFVLKDVSRLSIDLIKHECESFNKFYGENSAEIVHENNKCLLRMLKVPGKPLSHCSPEELPKNADSLFLRMISELSEARIIHVDLHRGNIMYDPSSERFWPIDISSSYERYYSMTPLEKEFIDRDNTNRFEHIMAWIYSRKDNVTQ</sequence>
<evidence type="ECO:0000256" key="1">
    <source>
        <dbReference type="SAM" id="MobiDB-lite"/>
    </source>
</evidence>
<dbReference type="RefSeq" id="WP_036962429.1">
    <property type="nucleotide sequence ID" value="NZ_JALD01000048.1"/>
</dbReference>
<dbReference type="Gene3D" id="3.30.200.20">
    <property type="entry name" value="Phosphorylase Kinase, domain 1"/>
    <property type="match status" value="1"/>
</dbReference>
<dbReference type="Proteomes" id="UP000022311">
    <property type="component" value="Unassembled WGS sequence"/>
</dbReference>
<organism evidence="3 4">
    <name type="scientific">Providencia alcalifaciens 205/92</name>
    <dbReference type="NCBI Taxonomy" id="1256988"/>
    <lineage>
        <taxon>Bacteria</taxon>
        <taxon>Pseudomonadati</taxon>
        <taxon>Pseudomonadota</taxon>
        <taxon>Gammaproteobacteria</taxon>
        <taxon>Enterobacterales</taxon>
        <taxon>Morganellaceae</taxon>
        <taxon>Providencia</taxon>
    </lineage>
</organism>
<dbReference type="EMBL" id="JALD01000048">
    <property type="protein sequence ID" value="EUD10781.1"/>
    <property type="molecule type" value="Genomic_DNA"/>
</dbReference>
<evidence type="ECO:0000313" key="4">
    <source>
        <dbReference type="Proteomes" id="UP000022311"/>
    </source>
</evidence>
<dbReference type="AlphaFoldDB" id="A0AAV3M4X7"/>
<protein>
    <recommendedName>
        <fullName evidence="2">Kinase OspG kinase domain-containing protein</fullName>
    </recommendedName>
</protein>
<feature type="region of interest" description="Disordered" evidence="1">
    <location>
        <begin position="1"/>
        <end position="32"/>
    </location>
</feature>
<dbReference type="Pfam" id="PF22303">
    <property type="entry name" value="OspG_kinase"/>
    <property type="match status" value="1"/>
</dbReference>
<name>A0AAV3M4X7_9GAMM</name>
<feature type="compositionally biased region" description="Low complexity" evidence="1">
    <location>
        <begin position="16"/>
        <end position="30"/>
    </location>
</feature>
<dbReference type="InterPro" id="IPR011009">
    <property type="entry name" value="Kinase-like_dom_sf"/>
</dbReference>
<reference evidence="3 4" key="1">
    <citation type="submission" date="2014-01" db="EMBL/GenBank/DDBJ databases">
        <authorList>
            <person name="Durkin A.S."/>
            <person name="McCorrison J."/>
            <person name="Torralba M."/>
            <person name="Gillis M."/>
            <person name="Haft D.H."/>
            <person name="Methe B."/>
            <person name="Sutton G."/>
            <person name="Nelson K.E."/>
        </authorList>
    </citation>
    <scope>NUCLEOTIDE SEQUENCE [LARGE SCALE GENOMIC DNA]</scope>
    <source>
        <strain evidence="3 4">205/92</strain>
    </source>
</reference>
<dbReference type="InterPro" id="IPR054466">
    <property type="entry name" value="OspG_kinase"/>
</dbReference>
<evidence type="ECO:0000313" key="3">
    <source>
        <dbReference type="EMBL" id="EUD10781.1"/>
    </source>
</evidence>
<gene>
    <name evidence="3" type="ORF">HMPREF1563_0193</name>
</gene>
<proteinExistence type="predicted"/>
<feature type="domain" description="Kinase OspG kinase" evidence="2">
    <location>
        <begin position="69"/>
        <end position="210"/>
    </location>
</feature>
<feature type="compositionally biased region" description="Polar residues" evidence="1">
    <location>
        <begin position="1"/>
        <end position="15"/>
    </location>
</feature>
<dbReference type="SUPFAM" id="SSF56112">
    <property type="entry name" value="Protein kinase-like (PK-like)"/>
    <property type="match status" value="1"/>
</dbReference>
<accession>A0AAV3M4X7</accession>
<evidence type="ECO:0000259" key="2">
    <source>
        <dbReference type="Pfam" id="PF22303"/>
    </source>
</evidence>